<evidence type="ECO:0000313" key="2">
    <source>
        <dbReference type="EMBL" id="JAH00329.1"/>
    </source>
</evidence>
<evidence type="ECO:0000256" key="1">
    <source>
        <dbReference type="SAM" id="Phobius"/>
    </source>
</evidence>
<dbReference type="EMBL" id="GBXM01108248">
    <property type="protein sequence ID" value="JAH00329.1"/>
    <property type="molecule type" value="Transcribed_RNA"/>
</dbReference>
<protein>
    <submittedName>
        <fullName evidence="2">Uncharacterized protein</fullName>
    </submittedName>
</protein>
<keyword evidence="1" id="KW-1133">Transmembrane helix</keyword>
<proteinExistence type="predicted"/>
<keyword evidence="1" id="KW-0812">Transmembrane</keyword>
<organism evidence="2">
    <name type="scientific">Anguilla anguilla</name>
    <name type="common">European freshwater eel</name>
    <name type="synonym">Muraena anguilla</name>
    <dbReference type="NCBI Taxonomy" id="7936"/>
    <lineage>
        <taxon>Eukaryota</taxon>
        <taxon>Metazoa</taxon>
        <taxon>Chordata</taxon>
        <taxon>Craniata</taxon>
        <taxon>Vertebrata</taxon>
        <taxon>Euteleostomi</taxon>
        <taxon>Actinopterygii</taxon>
        <taxon>Neopterygii</taxon>
        <taxon>Teleostei</taxon>
        <taxon>Anguilliformes</taxon>
        <taxon>Anguillidae</taxon>
        <taxon>Anguilla</taxon>
    </lineage>
</organism>
<accession>A0A0E9P738</accession>
<reference evidence="2" key="2">
    <citation type="journal article" date="2015" name="Fish Shellfish Immunol.">
        <title>Early steps in the European eel (Anguilla anguilla)-Vibrio vulnificus interaction in the gills: Role of the RtxA13 toxin.</title>
        <authorList>
            <person name="Callol A."/>
            <person name="Pajuelo D."/>
            <person name="Ebbesson L."/>
            <person name="Teles M."/>
            <person name="MacKenzie S."/>
            <person name="Amaro C."/>
        </authorList>
    </citation>
    <scope>NUCLEOTIDE SEQUENCE</scope>
</reference>
<keyword evidence="1" id="KW-0472">Membrane</keyword>
<sequence length="67" mass="7746">MQGEQMTNWIIAFNKLITQMAHLGVYITKSVASVVMSEVLLCTYIRMIVNYIFISISVSRVHYIFKT</sequence>
<feature type="transmembrane region" description="Helical" evidence="1">
    <location>
        <begin position="48"/>
        <end position="65"/>
    </location>
</feature>
<name>A0A0E9P738_ANGAN</name>
<dbReference type="AlphaFoldDB" id="A0A0E9P738"/>
<reference evidence="2" key="1">
    <citation type="submission" date="2014-11" db="EMBL/GenBank/DDBJ databases">
        <authorList>
            <person name="Amaro Gonzalez C."/>
        </authorList>
    </citation>
    <scope>NUCLEOTIDE SEQUENCE</scope>
</reference>